<dbReference type="Proteomes" id="UP001155182">
    <property type="component" value="Unassembled WGS sequence"/>
</dbReference>
<keyword evidence="10" id="KW-1185">Reference proteome</keyword>
<keyword evidence="5" id="KW-0460">Magnesium</keyword>
<keyword evidence="3" id="KW-0479">Metal-binding</keyword>
<keyword evidence="1" id="KW-0963">Cytoplasm</keyword>
<dbReference type="InterPro" id="IPR013482">
    <property type="entry name" value="Molybde_CF_guanTrfase"/>
</dbReference>
<dbReference type="PANTHER" id="PTHR19136">
    <property type="entry name" value="MOLYBDENUM COFACTOR GUANYLYLTRANSFERASE"/>
    <property type="match status" value="1"/>
</dbReference>
<dbReference type="Pfam" id="PF12804">
    <property type="entry name" value="NTP_transf_3"/>
    <property type="match status" value="1"/>
</dbReference>
<dbReference type="GO" id="GO:0016779">
    <property type="term" value="F:nucleotidyltransferase activity"/>
    <property type="evidence" value="ECO:0007669"/>
    <property type="project" value="TreeGrafter"/>
</dbReference>
<comment type="caution">
    <text evidence="9">The sequence shown here is derived from an EMBL/GenBank/DDBJ whole genome shotgun (WGS) entry which is preliminary data.</text>
</comment>
<feature type="domain" description="MobA-like NTP transferase" evidence="8">
    <location>
        <begin position="12"/>
        <end position="153"/>
    </location>
</feature>
<sequence length="199" mass="22409">MTLNENKSPLYALILCGGYSKRMKTDKFSISYHDNTPQWLYLFNLLRPLVENTFLSCRKDQISLFEEHYPIIIDGIDGDGPSVGLISAHLKHPDAAWLVIACDLPLLTDKTLRELISSRNIHKSATSFISPINNLPEPLIAIWEPRALHLLKENFEAGLNCPRKTLLNTTIELLTSSSPLEQMNANTPEDRDDALKILG</sequence>
<dbReference type="AlphaFoldDB" id="A0A9X2FC13"/>
<dbReference type="GO" id="GO:0005525">
    <property type="term" value="F:GTP binding"/>
    <property type="evidence" value="ECO:0007669"/>
    <property type="project" value="UniProtKB-KW"/>
</dbReference>
<evidence type="ECO:0000259" key="8">
    <source>
        <dbReference type="Pfam" id="PF12804"/>
    </source>
</evidence>
<dbReference type="Gene3D" id="3.90.550.10">
    <property type="entry name" value="Spore Coat Polysaccharide Biosynthesis Protein SpsA, Chain A"/>
    <property type="match status" value="1"/>
</dbReference>
<dbReference type="GO" id="GO:0046872">
    <property type="term" value="F:metal ion binding"/>
    <property type="evidence" value="ECO:0007669"/>
    <property type="project" value="UniProtKB-KW"/>
</dbReference>
<evidence type="ECO:0000256" key="1">
    <source>
        <dbReference type="ARBA" id="ARBA00022490"/>
    </source>
</evidence>
<dbReference type="SUPFAM" id="SSF53448">
    <property type="entry name" value="Nucleotide-diphospho-sugar transferases"/>
    <property type="match status" value="1"/>
</dbReference>
<evidence type="ECO:0000313" key="9">
    <source>
        <dbReference type="EMBL" id="MCO4294103.1"/>
    </source>
</evidence>
<protein>
    <submittedName>
        <fullName evidence="9">NTP transferase domain-containing protein</fullName>
    </submittedName>
</protein>
<dbReference type="GO" id="GO:0006777">
    <property type="term" value="P:Mo-molybdopterin cofactor biosynthetic process"/>
    <property type="evidence" value="ECO:0007669"/>
    <property type="project" value="UniProtKB-KW"/>
</dbReference>
<keyword evidence="6" id="KW-0342">GTP-binding</keyword>
<evidence type="ECO:0000313" key="10">
    <source>
        <dbReference type="Proteomes" id="UP001155182"/>
    </source>
</evidence>
<proteinExistence type="predicted"/>
<accession>A0A9X2FC13</accession>
<evidence type="ECO:0000256" key="7">
    <source>
        <dbReference type="ARBA" id="ARBA00023150"/>
    </source>
</evidence>
<evidence type="ECO:0000256" key="5">
    <source>
        <dbReference type="ARBA" id="ARBA00022842"/>
    </source>
</evidence>
<keyword evidence="7" id="KW-0501">Molybdenum cofactor biosynthesis</keyword>
<dbReference type="InterPro" id="IPR025877">
    <property type="entry name" value="MobA-like_NTP_Trfase"/>
</dbReference>
<keyword evidence="2 9" id="KW-0808">Transferase</keyword>
<gene>
    <name evidence="9" type="ORF">NF867_14665</name>
</gene>
<evidence type="ECO:0000256" key="2">
    <source>
        <dbReference type="ARBA" id="ARBA00022679"/>
    </source>
</evidence>
<evidence type="ECO:0000256" key="3">
    <source>
        <dbReference type="ARBA" id="ARBA00022723"/>
    </source>
</evidence>
<evidence type="ECO:0000256" key="4">
    <source>
        <dbReference type="ARBA" id="ARBA00022741"/>
    </source>
</evidence>
<reference evidence="9" key="1">
    <citation type="submission" date="2022-06" db="EMBL/GenBank/DDBJ databases">
        <title>Solitalea sp. MAHUQ-68 isolated from rhizospheric soil.</title>
        <authorList>
            <person name="Huq M.A."/>
        </authorList>
    </citation>
    <scope>NUCLEOTIDE SEQUENCE</scope>
    <source>
        <strain evidence="9">MAHUQ-68</strain>
    </source>
</reference>
<dbReference type="EMBL" id="JAMWYS010000053">
    <property type="protein sequence ID" value="MCO4294103.1"/>
    <property type="molecule type" value="Genomic_DNA"/>
</dbReference>
<dbReference type="InterPro" id="IPR029044">
    <property type="entry name" value="Nucleotide-diphossugar_trans"/>
</dbReference>
<dbReference type="CDD" id="cd02503">
    <property type="entry name" value="MobA"/>
    <property type="match status" value="1"/>
</dbReference>
<name>A0A9X2FC13_9SPHI</name>
<dbReference type="PANTHER" id="PTHR19136:SF81">
    <property type="entry name" value="MOLYBDENUM COFACTOR GUANYLYLTRANSFERASE"/>
    <property type="match status" value="1"/>
</dbReference>
<organism evidence="9 10">
    <name type="scientific">Solitalea agri</name>
    <dbReference type="NCBI Taxonomy" id="2953739"/>
    <lineage>
        <taxon>Bacteria</taxon>
        <taxon>Pseudomonadati</taxon>
        <taxon>Bacteroidota</taxon>
        <taxon>Sphingobacteriia</taxon>
        <taxon>Sphingobacteriales</taxon>
        <taxon>Sphingobacteriaceae</taxon>
        <taxon>Solitalea</taxon>
    </lineage>
</organism>
<dbReference type="RefSeq" id="WP_252589007.1">
    <property type="nucleotide sequence ID" value="NZ_JAMWYS010000053.1"/>
</dbReference>
<evidence type="ECO:0000256" key="6">
    <source>
        <dbReference type="ARBA" id="ARBA00023134"/>
    </source>
</evidence>
<keyword evidence="4" id="KW-0547">Nucleotide-binding</keyword>